<reference evidence="2 3" key="1">
    <citation type="submission" date="2022-09" db="EMBL/GenBank/DDBJ databases">
        <title>Enrichment on poylsaccharides allowed isolation of novel metabolic and taxonomic groups of Haloarchaea.</title>
        <authorList>
            <person name="Sorokin D.Y."/>
            <person name="Elcheninov A.G."/>
            <person name="Khizhniak T.V."/>
            <person name="Kolganova T.V."/>
            <person name="Kublanov I.V."/>
        </authorList>
    </citation>
    <scope>NUCLEOTIDE SEQUENCE [LARGE SCALE GENOMIC DNA]</scope>
    <source>
        <strain evidence="2 3">AArc-curdl1</strain>
    </source>
</reference>
<name>A0AAP2ZA23_9EURY</name>
<accession>A0AAP2ZA23</accession>
<proteinExistence type="predicted"/>
<evidence type="ECO:0000256" key="1">
    <source>
        <dbReference type="SAM" id="MobiDB-lite"/>
    </source>
</evidence>
<feature type="region of interest" description="Disordered" evidence="1">
    <location>
        <begin position="213"/>
        <end position="241"/>
    </location>
</feature>
<dbReference type="EMBL" id="JAOPJZ010000017">
    <property type="protein sequence ID" value="MCU4753467.1"/>
    <property type="molecule type" value="Genomic_DNA"/>
</dbReference>
<organism evidence="2 3">
    <name type="scientific">Natronosalvus hydrolyticus</name>
    <dbReference type="NCBI Taxonomy" id="2979988"/>
    <lineage>
        <taxon>Archaea</taxon>
        <taxon>Methanobacteriati</taxon>
        <taxon>Methanobacteriota</taxon>
        <taxon>Stenosarchaea group</taxon>
        <taxon>Halobacteria</taxon>
        <taxon>Halobacteriales</taxon>
        <taxon>Natrialbaceae</taxon>
        <taxon>Natronosalvus</taxon>
    </lineage>
</organism>
<dbReference type="Proteomes" id="UP001321047">
    <property type="component" value="Unassembled WGS sequence"/>
</dbReference>
<gene>
    <name evidence="2" type="ORF">OB919_15995</name>
</gene>
<sequence length="241" mass="27886">MTETAVKVLGDFFENDFWFSEVLYGGVYRTDLVAVDVDFQAVEERVNATGCTEPLTSKWRRLITYEGLRSKEPASIDEMVESRNYPYASSYCRTIYNWLRKNGYLRKNEDGLFEPVPFPDVINQVIAFELKQKDWEKALKQASRANYADSRYVVMDADHVEKPADNLDKFREEGVGLISLERENMKVILEAGDFETGYLKCHKARWKLREDSFDKSVQEKDIEPSKPQNSISDFVERGGAE</sequence>
<evidence type="ECO:0000313" key="2">
    <source>
        <dbReference type="EMBL" id="MCU4753467.1"/>
    </source>
</evidence>
<evidence type="ECO:0000313" key="3">
    <source>
        <dbReference type="Proteomes" id="UP001321047"/>
    </source>
</evidence>
<comment type="caution">
    <text evidence="2">The sequence shown here is derived from an EMBL/GenBank/DDBJ whole genome shotgun (WGS) entry which is preliminary data.</text>
</comment>
<feature type="compositionally biased region" description="Basic and acidic residues" evidence="1">
    <location>
        <begin position="213"/>
        <end position="224"/>
    </location>
</feature>
<keyword evidence="3" id="KW-1185">Reference proteome</keyword>
<dbReference type="AlphaFoldDB" id="A0AAP2ZA23"/>
<dbReference type="RefSeq" id="WP_342809784.1">
    <property type="nucleotide sequence ID" value="NZ_JAOPJZ010000017.1"/>
</dbReference>
<protein>
    <submittedName>
        <fullName evidence="2">Uncharacterized protein</fullName>
    </submittedName>
</protein>